<accession>A0A146KAA0</accession>
<name>A0A146KAA0_9EUKA</name>
<feature type="non-terminal residue" evidence="2">
    <location>
        <position position="1"/>
    </location>
</feature>
<protein>
    <submittedName>
        <fullName evidence="2">Uncharacterized protein</fullName>
    </submittedName>
</protein>
<dbReference type="AlphaFoldDB" id="A0A146KAA0"/>
<gene>
    <name evidence="2" type="ORF">TPC1_15672</name>
</gene>
<organism evidence="2">
    <name type="scientific">Trepomonas sp. PC1</name>
    <dbReference type="NCBI Taxonomy" id="1076344"/>
    <lineage>
        <taxon>Eukaryota</taxon>
        <taxon>Metamonada</taxon>
        <taxon>Diplomonadida</taxon>
        <taxon>Hexamitidae</taxon>
        <taxon>Hexamitinae</taxon>
        <taxon>Trepomonas</taxon>
    </lineage>
</organism>
<proteinExistence type="predicted"/>
<keyword evidence="1" id="KW-1133">Transmembrane helix</keyword>
<feature type="transmembrane region" description="Helical" evidence="1">
    <location>
        <begin position="505"/>
        <end position="529"/>
    </location>
</feature>
<evidence type="ECO:0000313" key="2">
    <source>
        <dbReference type="EMBL" id="JAP92401.1"/>
    </source>
</evidence>
<keyword evidence="1" id="KW-0472">Membrane</keyword>
<evidence type="ECO:0000256" key="1">
    <source>
        <dbReference type="SAM" id="Phobius"/>
    </source>
</evidence>
<sequence>LNFVLSVQISCFEPSSTFSYDFLVKQGKLKLVPMHFDDEKVYELCKALTGLTFTGVVTIQSGHTLISTQTTYDTTTSYTITMTCNGDASTKAVCHTNAMQSQQAIFDLKFLGIDTSISQTIASYNVNIYNHLSCIHDPRIDIDATVVGFTFTAHSTGCNTSMTQFEQQWPNPAADSVSVTISMYDLKANKTVSVTQFVTDEMKANPTDPVVVFDFLGSGNPDIQTVFDALMLNLIYKIQCTITFKMSPRANDPETYYMKFISDVTDVPFTNFPLCYDAVDMQLTKKAFYLHHHSTGLCQNPEHDQIQLFLGVASGQTNFTFSTFKNDFNFDEYETNLFCNSSIDQTSLEDTSSSCYQLVQQLQQLQNLYGLFQVTFLLNGAVVSSYQQYVSRFPSCYTQLKGQLKNQQFCINFELLNSLNTCNMMNEQRTALHVSILKGEEEFLNVQAFKTFSYKNQSFCVDCPNCTEDQSLADEFESGMYESEITFGDVPMPIDAFIYVKVQDVYWQSAAVMIGMTLVAVGVATFYMCKN</sequence>
<dbReference type="EMBL" id="GDID01004205">
    <property type="protein sequence ID" value="JAP92401.1"/>
    <property type="molecule type" value="Transcribed_RNA"/>
</dbReference>
<reference evidence="2" key="1">
    <citation type="submission" date="2015-07" db="EMBL/GenBank/DDBJ databases">
        <title>Adaptation to a free-living lifestyle via gene acquisitions in the diplomonad Trepomonas sp. PC1.</title>
        <authorList>
            <person name="Xu F."/>
            <person name="Jerlstrom-Hultqvist J."/>
            <person name="Kolisko M."/>
            <person name="Simpson A.G.B."/>
            <person name="Roger A.J."/>
            <person name="Svard S.G."/>
            <person name="Andersson J.O."/>
        </authorList>
    </citation>
    <scope>NUCLEOTIDE SEQUENCE</scope>
    <source>
        <strain evidence="2">PC1</strain>
    </source>
</reference>
<keyword evidence="1" id="KW-0812">Transmembrane</keyword>